<sequence>MEETTNINFKKTEAKFRNLIMGISIAIPLAVAVLLFMPAKLDSLGDWVFFLPHLNAVINSAASVALILALVFIKRGNITYHKATMTIAFVLGAIFLVSYVIYHASAPSTSFGGEGAIRTVYFFLLITHILFAAIALFPILFAYYYGVTDQRAKHKKLVKIAYPIWLYVSVTGVIVYLMIAPYYTH</sequence>
<feature type="transmembrane region" description="Helical" evidence="1">
    <location>
        <begin position="19"/>
        <end position="37"/>
    </location>
</feature>
<dbReference type="GO" id="GO:0016020">
    <property type="term" value="C:membrane"/>
    <property type="evidence" value="ECO:0007669"/>
    <property type="project" value="InterPro"/>
</dbReference>
<accession>A0A142ERQ0</accession>
<dbReference type="InterPro" id="IPR013833">
    <property type="entry name" value="Cyt_c_oxidase_su3_a-hlx"/>
</dbReference>
<keyword evidence="1" id="KW-1133">Transmembrane helix</keyword>
<protein>
    <recommendedName>
        <fullName evidence="4">DUF420 domain-containing protein</fullName>
    </recommendedName>
</protein>
<evidence type="ECO:0000313" key="2">
    <source>
        <dbReference type="EMBL" id="AMQ57805.1"/>
    </source>
</evidence>
<dbReference type="OrthoDB" id="9811380at2"/>
<reference evidence="2 3" key="2">
    <citation type="journal article" date="2016" name="Genome Announc.">
        <title>Complete Genome Sequence of Algoriphagus sp. Strain M8-2, Isolated from a Brackish Lake.</title>
        <authorList>
            <person name="Muraguchi Y."/>
            <person name="Kushimoto K."/>
            <person name="Ohtsubo Y."/>
            <person name="Suzuki T."/>
            <person name="Dohra H."/>
            <person name="Kimbara K."/>
            <person name="Shintani M."/>
        </authorList>
    </citation>
    <scope>NUCLEOTIDE SEQUENCE [LARGE SCALE GENOMIC DNA]</scope>
    <source>
        <strain evidence="2 3">M8-2</strain>
    </source>
</reference>
<dbReference type="Pfam" id="PF04238">
    <property type="entry name" value="DUF420"/>
    <property type="match status" value="1"/>
</dbReference>
<dbReference type="RefSeq" id="WP_067549588.1">
    <property type="nucleotide sequence ID" value="NZ_CP012836.1"/>
</dbReference>
<gene>
    <name evidence="2" type="ORF">AO498_15225</name>
</gene>
<feature type="transmembrane region" description="Helical" evidence="1">
    <location>
        <begin position="49"/>
        <end position="73"/>
    </location>
</feature>
<evidence type="ECO:0008006" key="4">
    <source>
        <dbReference type="Google" id="ProtNLM"/>
    </source>
</evidence>
<dbReference type="Proteomes" id="UP000073816">
    <property type="component" value="Chromosome"/>
</dbReference>
<dbReference type="PANTHER" id="PTHR37692:SF1">
    <property type="entry name" value="DUF420 DOMAIN-CONTAINING PROTEIN"/>
    <property type="match status" value="1"/>
</dbReference>
<dbReference type="PANTHER" id="PTHR37692">
    <property type="entry name" value="HYPOTHETICAL MEMBRANE SPANNING PROTEIN"/>
    <property type="match status" value="1"/>
</dbReference>
<dbReference type="GO" id="GO:0004129">
    <property type="term" value="F:cytochrome-c oxidase activity"/>
    <property type="evidence" value="ECO:0007669"/>
    <property type="project" value="InterPro"/>
</dbReference>
<keyword evidence="1" id="KW-0472">Membrane</keyword>
<reference evidence="3" key="1">
    <citation type="submission" date="2015-09" db="EMBL/GenBank/DDBJ databases">
        <title>Complete sequence of Algoriphagus sp. M8-2.</title>
        <authorList>
            <person name="Shintani M."/>
        </authorList>
    </citation>
    <scope>NUCLEOTIDE SEQUENCE [LARGE SCALE GENOMIC DNA]</scope>
    <source>
        <strain evidence="3">M8-2</strain>
    </source>
</reference>
<evidence type="ECO:0000313" key="3">
    <source>
        <dbReference type="Proteomes" id="UP000073816"/>
    </source>
</evidence>
<dbReference type="KEGG" id="alm:AO498_15225"/>
<dbReference type="InterPro" id="IPR007352">
    <property type="entry name" value="DUF420"/>
</dbReference>
<proteinExistence type="predicted"/>
<keyword evidence="3" id="KW-1185">Reference proteome</keyword>
<dbReference type="STRING" id="1727163.AO498_15225"/>
<organism evidence="2 3">
    <name type="scientific">Algoriphagus sanaruensis</name>
    <dbReference type="NCBI Taxonomy" id="1727163"/>
    <lineage>
        <taxon>Bacteria</taxon>
        <taxon>Pseudomonadati</taxon>
        <taxon>Bacteroidota</taxon>
        <taxon>Cytophagia</taxon>
        <taxon>Cytophagales</taxon>
        <taxon>Cyclobacteriaceae</taxon>
        <taxon>Algoriphagus</taxon>
    </lineage>
</organism>
<dbReference type="Gene3D" id="1.20.120.80">
    <property type="entry name" value="Cytochrome c oxidase, subunit III, four-helix bundle"/>
    <property type="match status" value="1"/>
</dbReference>
<name>A0A142ERQ0_9BACT</name>
<dbReference type="EMBL" id="CP012836">
    <property type="protein sequence ID" value="AMQ57805.1"/>
    <property type="molecule type" value="Genomic_DNA"/>
</dbReference>
<feature type="transmembrane region" description="Helical" evidence="1">
    <location>
        <begin position="85"/>
        <end position="102"/>
    </location>
</feature>
<evidence type="ECO:0000256" key="1">
    <source>
        <dbReference type="SAM" id="Phobius"/>
    </source>
</evidence>
<keyword evidence="1" id="KW-0812">Transmembrane</keyword>
<dbReference type="AlphaFoldDB" id="A0A142ERQ0"/>
<feature type="transmembrane region" description="Helical" evidence="1">
    <location>
        <begin position="164"/>
        <end position="183"/>
    </location>
</feature>
<dbReference type="GO" id="GO:0022904">
    <property type="term" value="P:respiratory electron transport chain"/>
    <property type="evidence" value="ECO:0007669"/>
    <property type="project" value="InterPro"/>
</dbReference>
<dbReference type="PATRIC" id="fig|1727163.4.peg.3199"/>
<feature type="transmembrane region" description="Helical" evidence="1">
    <location>
        <begin position="122"/>
        <end position="144"/>
    </location>
</feature>